<evidence type="ECO:0000313" key="2">
    <source>
        <dbReference type="Proteomes" id="UP000054683"/>
    </source>
</evidence>
<dbReference type="EMBL" id="FCOK02000050">
    <property type="protein sequence ID" value="SAL55664.1"/>
    <property type="molecule type" value="Genomic_DNA"/>
</dbReference>
<accession>A0A158IGI6</accession>
<dbReference type="RefSeq" id="WP_062090297.1">
    <property type="nucleotide sequence ID" value="NZ_FCOK02000050.1"/>
</dbReference>
<protein>
    <submittedName>
        <fullName evidence="1">Uncharacterized protein</fullName>
    </submittedName>
</protein>
<evidence type="ECO:0000313" key="1">
    <source>
        <dbReference type="EMBL" id="SAL55664.1"/>
    </source>
</evidence>
<sequence>MARRIVPKKRGRTSDSNAPLQITIIGGLPGYEQLDTRLTTITDTGQTRRIRVLGGLPDVLQGLLMTAEERAAHDDRVYASIFGGSPNDQLLAGMPTKEQP</sequence>
<dbReference type="AlphaFoldDB" id="A0A158IGI6"/>
<dbReference type="Proteomes" id="UP000054683">
    <property type="component" value="Unassembled WGS sequence"/>
</dbReference>
<reference evidence="1 2" key="1">
    <citation type="submission" date="2016-01" db="EMBL/GenBank/DDBJ databases">
        <authorList>
            <person name="Oliw E.H."/>
        </authorList>
    </citation>
    <scope>NUCLEOTIDE SEQUENCE [LARGE SCALE GENOMIC DNA]</scope>
    <source>
        <strain evidence="1">LMG 27134</strain>
    </source>
</reference>
<gene>
    <name evidence="1" type="ORF">AWB69_05983</name>
</gene>
<name>A0A158IGI6_9BURK</name>
<proteinExistence type="predicted"/>
<organism evidence="1 2">
    <name type="scientific">Caballeronia udeis</name>
    <dbReference type="NCBI Taxonomy" id="1232866"/>
    <lineage>
        <taxon>Bacteria</taxon>
        <taxon>Pseudomonadati</taxon>
        <taxon>Pseudomonadota</taxon>
        <taxon>Betaproteobacteria</taxon>
        <taxon>Burkholderiales</taxon>
        <taxon>Burkholderiaceae</taxon>
        <taxon>Caballeronia</taxon>
    </lineage>
</organism>
<dbReference type="OrthoDB" id="9974511at2"/>